<evidence type="ECO:0000256" key="1">
    <source>
        <dbReference type="ARBA" id="ARBA00001947"/>
    </source>
</evidence>
<dbReference type="AlphaFoldDB" id="A0A139AZI4"/>
<dbReference type="Proteomes" id="UP000070544">
    <property type="component" value="Unassembled WGS sequence"/>
</dbReference>
<protein>
    <submittedName>
        <fullName evidence="12">Metallo-hydrolase/oxidoreductase</fullName>
    </submittedName>
</protein>
<comment type="cofactor">
    <cofactor evidence="1">
        <name>Zn(2+)</name>
        <dbReference type="ChEBI" id="CHEBI:29105"/>
    </cofactor>
</comment>
<name>A0A139AZI4_GONPJ</name>
<dbReference type="OMA" id="YLDGMIW"/>
<keyword evidence="8" id="KW-0862">Zinc</keyword>
<feature type="domain" description="Metallo-beta-lactamase" evidence="10">
    <location>
        <begin position="29"/>
        <end position="218"/>
    </location>
</feature>
<dbReference type="GO" id="GO:0005634">
    <property type="term" value="C:nucleus"/>
    <property type="evidence" value="ECO:0007669"/>
    <property type="project" value="UniProtKB-SubCell"/>
</dbReference>
<dbReference type="STRING" id="1344416.A0A139AZI4"/>
<dbReference type="InterPro" id="IPR050698">
    <property type="entry name" value="MBL"/>
</dbReference>
<dbReference type="InterPro" id="IPR036866">
    <property type="entry name" value="RibonucZ/Hydroxyglut_hydro"/>
</dbReference>
<keyword evidence="5" id="KW-0963">Cytoplasm</keyword>
<evidence type="ECO:0000256" key="2">
    <source>
        <dbReference type="ARBA" id="ARBA00004123"/>
    </source>
</evidence>
<proteinExistence type="inferred from homology"/>
<dbReference type="OrthoDB" id="10249535at2759"/>
<dbReference type="CDD" id="cd16291">
    <property type="entry name" value="INTS11-like_MBL-fold"/>
    <property type="match status" value="1"/>
</dbReference>
<dbReference type="SUPFAM" id="SSF56281">
    <property type="entry name" value="Metallo-hydrolase/oxidoreductase"/>
    <property type="match status" value="1"/>
</dbReference>
<comment type="similarity">
    <text evidence="4">Belongs to the metallo-beta-lactamase superfamily. RNA-metabolizing metallo-beta-lactamase-like family. INTS11 subfamily.</text>
</comment>
<reference evidence="12 13" key="1">
    <citation type="journal article" date="2015" name="Genome Biol. Evol.">
        <title>Phylogenomic analyses indicate that early fungi evolved digesting cell walls of algal ancestors of land plants.</title>
        <authorList>
            <person name="Chang Y."/>
            <person name="Wang S."/>
            <person name="Sekimoto S."/>
            <person name="Aerts A.L."/>
            <person name="Choi C."/>
            <person name="Clum A."/>
            <person name="LaButti K.M."/>
            <person name="Lindquist E.A."/>
            <person name="Yee Ngan C."/>
            <person name="Ohm R.A."/>
            <person name="Salamov A.A."/>
            <person name="Grigoriev I.V."/>
            <person name="Spatafora J.W."/>
            <person name="Berbee M.L."/>
        </authorList>
    </citation>
    <scope>NUCLEOTIDE SEQUENCE [LARGE SCALE GENOMIC DNA]</scope>
    <source>
        <strain evidence="12 13">JEL478</strain>
    </source>
</reference>
<evidence type="ECO:0000313" key="12">
    <source>
        <dbReference type="EMBL" id="KXS21895.1"/>
    </source>
</evidence>
<organism evidence="12 13">
    <name type="scientific">Gonapodya prolifera (strain JEL478)</name>
    <name type="common">Monoblepharis prolifera</name>
    <dbReference type="NCBI Taxonomy" id="1344416"/>
    <lineage>
        <taxon>Eukaryota</taxon>
        <taxon>Fungi</taxon>
        <taxon>Fungi incertae sedis</taxon>
        <taxon>Chytridiomycota</taxon>
        <taxon>Chytridiomycota incertae sedis</taxon>
        <taxon>Monoblepharidomycetes</taxon>
        <taxon>Monoblepharidales</taxon>
        <taxon>Gonapodyaceae</taxon>
        <taxon>Gonapodya</taxon>
    </lineage>
</organism>
<evidence type="ECO:0000256" key="9">
    <source>
        <dbReference type="ARBA" id="ARBA00023242"/>
    </source>
</evidence>
<dbReference type="EMBL" id="KQ965732">
    <property type="protein sequence ID" value="KXS21895.1"/>
    <property type="molecule type" value="Genomic_DNA"/>
</dbReference>
<dbReference type="FunFam" id="3.40.50.10890:FF:000002">
    <property type="entry name" value="Integrator complex subunit 11"/>
    <property type="match status" value="1"/>
</dbReference>
<dbReference type="Pfam" id="PF07521">
    <property type="entry name" value="RMMBL"/>
    <property type="match status" value="1"/>
</dbReference>
<dbReference type="InterPro" id="IPR001279">
    <property type="entry name" value="Metallo-B-lactamas"/>
</dbReference>
<dbReference type="GO" id="GO:0016180">
    <property type="term" value="P:snRNA processing"/>
    <property type="evidence" value="ECO:0007669"/>
    <property type="project" value="TreeGrafter"/>
</dbReference>
<evidence type="ECO:0000259" key="10">
    <source>
        <dbReference type="SMART" id="SM00849"/>
    </source>
</evidence>
<dbReference type="PANTHER" id="PTHR11203">
    <property type="entry name" value="CLEAVAGE AND POLYADENYLATION SPECIFICITY FACTOR FAMILY MEMBER"/>
    <property type="match status" value="1"/>
</dbReference>
<dbReference type="GO" id="GO:0046872">
    <property type="term" value="F:metal ion binding"/>
    <property type="evidence" value="ECO:0007669"/>
    <property type="project" value="UniProtKB-KW"/>
</dbReference>
<dbReference type="InterPro" id="IPR022712">
    <property type="entry name" value="Beta_Casp"/>
</dbReference>
<feature type="domain" description="Beta-Casp" evidence="11">
    <location>
        <begin position="285"/>
        <end position="407"/>
    </location>
</feature>
<evidence type="ECO:0000256" key="4">
    <source>
        <dbReference type="ARBA" id="ARBA00007093"/>
    </source>
</evidence>
<accession>A0A139AZI4</accession>
<sequence>MKYLQHGNLATFTIIGGGRTTLGAGQDVGRSCVLLRMGGKHIMLDCGMHMGYNDDRRFPDFSYIAPYHPSTNYTSMIDCVIISHFHLDHCGALPFFTECLGYDGPIYMTYPTRKIAPILLEDFRKIMITPDSFFTEADIKNCMKKVIPVDVNQAIQVDPQLTIRAYYAGHVLGAAMFHIQVTVPVTNSVSCPSASFTFHPFNTPRLPHPSLTCVYTGDYNTTPDRHLGPAQIDRCRPDVLVTETTYATYTRDSKRTREQAFLEACHQTVAQGGKVLIPVFALGRAQELCILVDGYWERMGRELQKVPVYFSAGLTEKANEYYKLFLQWTNESLRESFVERNPFDFKHIRPFTHMTQADAPTPMVLFATPGMLHAGTSLNIFLKWCSNPLNAVILPGYCVPGTVGARVLAGERIIPLDRWTNVEVRCKVYNLSFSAHADAKGIMSLISACEPKNVVLIHGEKSKMAMLKERIVKEKGIPCFDPGNGTTVTIEVARDFVARVDRELI</sequence>
<keyword evidence="9" id="KW-0539">Nucleus</keyword>
<dbReference type="GO" id="GO:0004521">
    <property type="term" value="F:RNA endonuclease activity"/>
    <property type="evidence" value="ECO:0007669"/>
    <property type="project" value="TreeGrafter"/>
</dbReference>
<feature type="non-terminal residue" evidence="12">
    <location>
        <position position="505"/>
    </location>
</feature>
<evidence type="ECO:0000259" key="11">
    <source>
        <dbReference type="SMART" id="SM01027"/>
    </source>
</evidence>
<evidence type="ECO:0000256" key="5">
    <source>
        <dbReference type="ARBA" id="ARBA00022490"/>
    </source>
</evidence>
<dbReference type="Pfam" id="PF10996">
    <property type="entry name" value="Beta-Casp"/>
    <property type="match status" value="1"/>
</dbReference>
<dbReference type="PANTHER" id="PTHR11203:SF37">
    <property type="entry name" value="INTEGRATOR COMPLEX SUBUNIT 11"/>
    <property type="match status" value="1"/>
</dbReference>
<dbReference type="Gene3D" id="3.60.15.10">
    <property type="entry name" value="Ribonuclease Z/Hydroxyacylglutathione hydrolase-like"/>
    <property type="match status" value="1"/>
</dbReference>
<comment type="subcellular location">
    <subcellularLocation>
        <location evidence="3">Cytoplasm</location>
    </subcellularLocation>
    <subcellularLocation>
        <location evidence="2">Nucleus</location>
    </subcellularLocation>
</comment>
<gene>
    <name evidence="12" type="ORF">M427DRAFT_93313</name>
</gene>
<evidence type="ECO:0000313" key="13">
    <source>
        <dbReference type="Proteomes" id="UP000070544"/>
    </source>
</evidence>
<evidence type="ECO:0000256" key="3">
    <source>
        <dbReference type="ARBA" id="ARBA00004496"/>
    </source>
</evidence>
<dbReference type="SMART" id="SM01027">
    <property type="entry name" value="Beta-Casp"/>
    <property type="match status" value="1"/>
</dbReference>
<dbReference type="Pfam" id="PF16661">
    <property type="entry name" value="Lactamase_B_6"/>
    <property type="match status" value="1"/>
</dbReference>
<dbReference type="SMART" id="SM00849">
    <property type="entry name" value="Lactamase_B"/>
    <property type="match status" value="1"/>
</dbReference>
<dbReference type="Gene3D" id="3.40.50.10890">
    <property type="match status" value="1"/>
</dbReference>
<dbReference type="InterPro" id="IPR041897">
    <property type="entry name" value="INTS11-like_MBL-fold"/>
</dbReference>
<keyword evidence="6" id="KW-0479">Metal-binding</keyword>
<keyword evidence="13" id="KW-1185">Reference proteome</keyword>
<dbReference type="GO" id="GO:0016787">
    <property type="term" value="F:hydrolase activity"/>
    <property type="evidence" value="ECO:0007669"/>
    <property type="project" value="UniProtKB-KW"/>
</dbReference>
<dbReference type="GO" id="GO:0005737">
    <property type="term" value="C:cytoplasm"/>
    <property type="evidence" value="ECO:0007669"/>
    <property type="project" value="UniProtKB-SubCell"/>
</dbReference>
<evidence type="ECO:0000256" key="7">
    <source>
        <dbReference type="ARBA" id="ARBA00022801"/>
    </source>
</evidence>
<keyword evidence="7 12" id="KW-0378">Hydrolase</keyword>
<evidence type="ECO:0000256" key="6">
    <source>
        <dbReference type="ARBA" id="ARBA00022723"/>
    </source>
</evidence>
<dbReference type="InterPro" id="IPR011108">
    <property type="entry name" value="RMMBL"/>
</dbReference>
<evidence type="ECO:0000256" key="8">
    <source>
        <dbReference type="ARBA" id="ARBA00022833"/>
    </source>
</evidence>